<dbReference type="GO" id="GO:0072330">
    <property type="term" value="P:monocarboxylic acid biosynthetic process"/>
    <property type="evidence" value="ECO:0007669"/>
    <property type="project" value="UniProtKB-ARBA"/>
</dbReference>
<dbReference type="PANTHER" id="PTHR45527:SF1">
    <property type="entry name" value="FATTY ACID SYNTHASE"/>
    <property type="match status" value="1"/>
</dbReference>
<dbReference type="PROSITE" id="PS50075">
    <property type="entry name" value="CARRIER"/>
    <property type="match status" value="2"/>
</dbReference>
<evidence type="ECO:0000256" key="5">
    <source>
        <dbReference type="ARBA" id="ARBA00022737"/>
    </source>
</evidence>
<gene>
    <name evidence="8" type="ORF">J421_6066</name>
</gene>
<evidence type="ECO:0000259" key="7">
    <source>
        <dbReference type="PROSITE" id="PS50075"/>
    </source>
</evidence>
<dbReference type="PROSITE" id="PS00012">
    <property type="entry name" value="PHOSPHOPANTETHEINE"/>
    <property type="match status" value="1"/>
</dbReference>
<dbReference type="InterPro" id="IPR006162">
    <property type="entry name" value="Ppantetheine_attach_site"/>
</dbReference>
<dbReference type="CDD" id="cd19534">
    <property type="entry name" value="E_NRPS"/>
    <property type="match status" value="1"/>
</dbReference>
<dbReference type="FunFam" id="1.10.1200.10:FF:000005">
    <property type="entry name" value="Nonribosomal peptide synthetase 1"/>
    <property type="match status" value="1"/>
</dbReference>
<dbReference type="Gene3D" id="3.30.559.10">
    <property type="entry name" value="Chloramphenicol acetyltransferase-like domain"/>
    <property type="match status" value="3"/>
</dbReference>
<proteinExistence type="inferred from homology"/>
<dbReference type="InterPro" id="IPR023213">
    <property type="entry name" value="CAT-like_dom_sf"/>
</dbReference>
<dbReference type="NCBIfam" id="TIGR01733">
    <property type="entry name" value="AA-adenyl-dom"/>
    <property type="match status" value="1"/>
</dbReference>
<dbReference type="Gene3D" id="1.10.1200.10">
    <property type="entry name" value="ACP-like"/>
    <property type="match status" value="2"/>
</dbReference>
<dbReference type="OrthoDB" id="9757538at2"/>
<dbReference type="HOGENOM" id="CLU_000022_2_2_0"/>
<keyword evidence="9" id="KW-1185">Reference proteome</keyword>
<dbReference type="InterPro" id="IPR025110">
    <property type="entry name" value="AMP-bd_C"/>
</dbReference>
<feature type="domain" description="Carrier" evidence="7">
    <location>
        <begin position="2011"/>
        <end position="2086"/>
    </location>
</feature>
<dbReference type="FunFam" id="2.30.38.10:FF:000001">
    <property type="entry name" value="Non-ribosomal peptide synthetase PvdI"/>
    <property type="match status" value="1"/>
</dbReference>
<evidence type="ECO:0000256" key="2">
    <source>
        <dbReference type="ARBA" id="ARBA00006432"/>
    </source>
</evidence>
<protein>
    <submittedName>
        <fullName evidence="8">Amino acid adenylation domain protein</fullName>
    </submittedName>
</protein>
<evidence type="ECO:0000313" key="9">
    <source>
        <dbReference type="Proteomes" id="UP000019151"/>
    </source>
</evidence>
<dbReference type="Proteomes" id="UP000019151">
    <property type="component" value="Plasmid 2"/>
</dbReference>
<organism evidence="8 9">
    <name type="scientific">Gemmatirosa kalamazoonensis</name>
    <dbReference type="NCBI Taxonomy" id="861299"/>
    <lineage>
        <taxon>Bacteria</taxon>
        <taxon>Pseudomonadati</taxon>
        <taxon>Gemmatimonadota</taxon>
        <taxon>Gemmatimonadia</taxon>
        <taxon>Gemmatimonadales</taxon>
        <taxon>Gemmatimonadaceae</taxon>
        <taxon>Gemmatirosa</taxon>
    </lineage>
</organism>
<dbReference type="GO" id="GO:0003824">
    <property type="term" value="F:catalytic activity"/>
    <property type="evidence" value="ECO:0007669"/>
    <property type="project" value="InterPro"/>
</dbReference>
<keyword evidence="3" id="KW-0596">Phosphopantetheine</keyword>
<geneLocation type="plasmid" evidence="8 9">
    <name>2</name>
</geneLocation>
<evidence type="ECO:0000256" key="1">
    <source>
        <dbReference type="ARBA" id="ARBA00001957"/>
    </source>
</evidence>
<dbReference type="PANTHER" id="PTHR45527">
    <property type="entry name" value="NONRIBOSOMAL PEPTIDE SYNTHETASE"/>
    <property type="match status" value="1"/>
</dbReference>
<feature type="region of interest" description="Disordered" evidence="6">
    <location>
        <begin position="834"/>
        <end position="865"/>
    </location>
</feature>
<dbReference type="GO" id="GO:0043041">
    <property type="term" value="P:amino acid activation for nonribosomal peptide biosynthetic process"/>
    <property type="evidence" value="ECO:0007669"/>
    <property type="project" value="TreeGrafter"/>
</dbReference>
<dbReference type="InterPro" id="IPR020806">
    <property type="entry name" value="PKS_PP-bd"/>
</dbReference>
<dbReference type="InterPro" id="IPR045851">
    <property type="entry name" value="AMP-bd_C_sf"/>
</dbReference>
<dbReference type="Gene3D" id="2.30.38.10">
    <property type="entry name" value="Luciferase, Domain 3"/>
    <property type="match status" value="1"/>
</dbReference>
<dbReference type="CDD" id="cd17646">
    <property type="entry name" value="A_NRPS_AB3403-like"/>
    <property type="match status" value="1"/>
</dbReference>
<dbReference type="SUPFAM" id="SSF52777">
    <property type="entry name" value="CoA-dependent acyltransferases"/>
    <property type="match status" value="6"/>
</dbReference>
<evidence type="ECO:0000313" key="8">
    <source>
        <dbReference type="EMBL" id="AHG93601.1"/>
    </source>
</evidence>
<keyword evidence="4" id="KW-0597">Phosphoprotein</keyword>
<dbReference type="Pfam" id="PF13193">
    <property type="entry name" value="AMP-binding_C"/>
    <property type="match status" value="1"/>
</dbReference>
<dbReference type="FunFam" id="3.40.50.980:FF:000002">
    <property type="entry name" value="Enterobactin synthetase component F"/>
    <property type="match status" value="1"/>
</dbReference>
<dbReference type="SUPFAM" id="SSF56801">
    <property type="entry name" value="Acetyl-CoA synthetase-like"/>
    <property type="match status" value="1"/>
</dbReference>
<dbReference type="PATRIC" id="fig|861299.3.peg.6120"/>
<dbReference type="Pfam" id="PF00550">
    <property type="entry name" value="PP-binding"/>
    <property type="match status" value="2"/>
</dbReference>
<dbReference type="InterPro" id="IPR000873">
    <property type="entry name" value="AMP-dep_synth/lig_dom"/>
</dbReference>
<dbReference type="InterPro" id="IPR036736">
    <property type="entry name" value="ACP-like_sf"/>
</dbReference>
<dbReference type="RefSeq" id="WP_025414897.1">
    <property type="nucleotide sequence ID" value="NZ_CP007130.1"/>
</dbReference>
<dbReference type="GO" id="GO:0005737">
    <property type="term" value="C:cytoplasm"/>
    <property type="evidence" value="ECO:0007669"/>
    <property type="project" value="TreeGrafter"/>
</dbReference>
<dbReference type="InterPro" id="IPR009081">
    <property type="entry name" value="PP-bd_ACP"/>
</dbReference>
<dbReference type="FunFam" id="3.30.300.30:FF:000010">
    <property type="entry name" value="Enterobactin synthetase component F"/>
    <property type="match status" value="1"/>
</dbReference>
<evidence type="ECO:0000256" key="4">
    <source>
        <dbReference type="ARBA" id="ARBA00022553"/>
    </source>
</evidence>
<accession>W0RSC1</accession>
<evidence type="ECO:0000256" key="6">
    <source>
        <dbReference type="SAM" id="MobiDB-lite"/>
    </source>
</evidence>
<dbReference type="eggNOG" id="COG1020">
    <property type="taxonomic scope" value="Bacteria"/>
</dbReference>
<dbReference type="FunFam" id="3.40.50.12780:FF:000012">
    <property type="entry name" value="Non-ribosomal peptide synthetase"/>
    <property type="match status" value="1"/>
</dbReference>
<name>W0RSC1_9BACT</name>
<dbReference type="NCBIfam" id="TIGR01720">
    <property type="entry name" value="NRPS-para261"/>
    <property type="match status" value="1"/>
</dbReference>
<dbReference type="Gene3D" id="3.40.50.980">
    <property type="match status" value="2"/>
</dbReference>
<keyword evidence="8" id="KW-0614">Plasmid</keyword>
<dbReference type="CDD" id="cd19543">
    <property type="entry name" value="DCL_NRPS"/>
    <property type="match status" value="1"/>
</dbReference>
<dbReference type="InterPro" id="IPR001242">
    <property type="entry name" value="Condensation_dom"/>
</dbReference>
<dbReference type="SUPFAM" id="SSF47336">
    <property type="entry name" value="ACP-like"/>
    <property type="match status" value="2"/>
</dbReference>
<dbReference type="KEGG" id="gba:J421_6066"/>
<dbReference type="GO" id="GO:0031177">
    <property type="term" value="F:phosphopantetheine binding"/>
    <property type="evidence" value="ECO:0007669"/>
    <property type="project" value="InterPro"/>
</dbReference>
<dbReference type="FunFam" id="1.10.1200.10:FF:000016">
    <property type="entry name" value="Non-ribosomal peptide synthase"/>
    <property type="match status" value="1"/>
</dbReference>
<dbReference type="InterPro" id="IPR020845">
    <property type="entry name" value="AMP-binding_CS"/>
</dbReference>
<reference evidence="8 9" key="1">
    <citation type="journal article" date="2014" name="Genome Announc.">
        <title>Genome Sequence and Methylome of Soil Bacterium Gemmatirosa kalamazoonensis KBS708T, a Member of the Rarely Cultivated Gemmatimonadetes Phylum.</title>
        <authorList>
            <person name="Debruyn J.M."/>
            <person name="Radosevich M."/>
            <person name="Wommack K.E."/>
            <person name="Polson S.W."/>
            <person name="Hauser L.J."/>
            <person name="Fawaz M.N."/>
            <person name="Korlach J."/>
            <person name="Tsai Y.C."/>
        </authorList>
    </citation>
    <scope>NUCLEOTIDE SEQUENCE [LARGE SCALE GENOMIC DNA]</scope>
    <source>
        <strain evidence="8 9">KBS708</strain>
        <plasmid evidence="9">Plasmid 2</plasmid>
    </source>
</reference>
<dbReference type="Gene3D" id="3.30.559.30">
    <property type="entry name" value="Nonribosomal peptide synthetase, condensation domain"/>
    <property type="match status" value="3"/>
</dbReference>
<dbReference type="GO" id="GO:0044550">
    <property type="term" value="P:secondary metabolite biosynthetic process"/>
    <property type="evidence" value="ECO:0007669"/>
    <property type="project" value="UniProtKB-ARBA"/>
</dbReference>
<comment type="similarity">
    <text evidence="2">Belongs to the ATP-dependent AMP-binding enzyme family.</text>
</comment>
<comment type="cofactor">
    <cofactor evidence="1">
        <name>pantetheine 4'-phosphate</name>
        <dbReference type="ChEBI" id="CHEBI:47942"/>
    </cofactor>
</comment>
<dbReference type="InterPro" id="IPR010071">
    <property type="entry name" value="AA_adenyl_dom"/>
</dbReference>
<keyword evidence="5" id="KW-0677">Repeat</keyword>
<dbReference type="Gene3D" id="3.30.300.30">
    <property type="match status" value="1"/>
</dbReference>
<dbReference type="InterPro" id="IPR010060">
    <property type="entry name" value="NRPS_synth"/>
</dbReference>
<dbReference type="PROSITE" id="PS00455">
    <property type="entry name" value="AMP_BINDING"/>
    <property type="match status" value="1"/>
</dbReference>
<dbReference type="EMBL" id="CP007130">
    <property type="protein sequence ID" value="AHG93601.1"/>
    <property type="molecule type" value="Genomic_DNA"/>
</dbReference>
<dbReference type="Pfam" id="PF00501">
    <property type="entry name" value="AMP-binding"/>
    <property type="match status" value="1"/>
</dbReference>
<sequence length="2121" mass="231010">MRSLPTASYPLASLQAAMLVNHLRTPRGTGVDVVQMVATLPEAIDPARMRAAWATVTARHDALRTAFRWEGVVEPVQEVHAEAPPPVTELDWSDVPAAAVPERIRAYLAEDRRVGFDLREPPLQRVVLVRLADDDWRMMWTFHHILMDGRSFAIVLRELFAVYEAATPAAARLPERRAYRDFVAWYGAKDFDAAEPYWRERMAGLRRPTPIPAGFRAPNEQAGGRGLHQRMLDAAPTAALERMAREHGLTMNTVVQGAWALMLAYHAGEPDVVFGATRACRKGTIDGADDIVGLFINTLPVRARVRPDVSLVDWLAELRETWRSMFAVEHTPLRLVHRWSEVPTDTPLFDTQVVFENLPLGPTMRTLGGGMAERDFELFGGTNFALTGLLYGGTELRLEIENARDVVDDATAARLLDHLATLLEAMAANPRALLGDLSPLPESERRLVVEEWNDTARSLGSEDATLVSLLAEQAARTPDAVAVVDERASLTYAQLDARAAALARRLRALGVGAGALVAVCAERSVELVVALVAVGKAGGAYVPVDPEYPAERVAYMLADSGAPVLLTTAALARTLPAHQATLVLLDGAAEDADRADVADHADDVVPLPRPAADDVAYMIYTSGSTGRPKGALNAQRGIVNRLRWMQAEYALGAGDVVLQKTPFSFDVSVWEFFWPLMSGAKLVLARPGGHRDAAYLAATIQRHGVTVCHFVPSMLRAFLAEPTAAGCASLRDVMASGEALGPDLVAGFYRALPGSRLHNLYGPTECAVDVTYWPCPPSPEPPAVVPIGRPVANTRVYVLDAERRPVPIGVAGELYLGGVQVGMGYHNRPDLTAERFVPDPFGTRDSGRGTRGGEAPESRVPSPESRLYRTGDLARWRPDGTVEYLGRLDFQVKIRGFRIELGEIEATLLAHAGVRDAVVVARGAGNEQRLVAFLVAAREPLSAGALREHLLATLPEYMVPAVFAWLPALPLSSNGKVDRRALPDAEGVGRAALSGRYVAPRTDAERTLAEIWAQVLRVERVGVDDNFFELGGDSLLSVQIVARAALAGLKLSLTQVLRHPTVASLAHVAQTTTANAVAHAEIVGEVPLTPVQHWFFEGQREQLHHWNQAFLFTAPAELDDAVLADAVDAVTRHHDSLRLRFERTPNGWRARCAADAPAAHIEVVELGHLPETSQHAAITEASVRVQGTLDLARGPLLRAALFRLGADRPARLLVAVHHLAIDGVSWRVLREDLETAYTQRAAGSPIALPARTTPFGAWATRLNDASVRDTLRNELAYWEAVGSPASVRLPRDLAASGEDFAAYTDTVVVRLGEDETRALLQAVPAAYNTQINDALLAALAESFGGWVGPSGGDIVVNLEGHGREALVDGADLSRTLGWFTTIFPVRLPLGAADLGARLRETKERLRAVPGRGVGYGVLRYLGDGAETLRAQTTPDVVFNYMGQFDQVVAGSTLFAHAPESTGSWYGPRTVRRHLLEINALVIDGRLEIRWSYSERTHRRETIAGMADAYVAALRALVAHCTAPGVGGYTPSDFPLARLDQAAVDRLTNGAAGARDVEDVYPLVPMQRLFLGYAHSAGDPGFEQWRYRLRGPLDATALHAAWDLVTARHAIFRTAFAVDGVSEPVQVVRRRAELPWAEHDLRGLTEQEQTRRLHELLEADRAAGFALDRAPLMRLMLVRLADDEYELVWSNHHLLLDRWSWPLVLLEISRAYPALVRGERPALDRAARYADFVAWQQERPLDEARRFWARHFDGFAPPPRLPLLPLRGDVDASEPAEVSATLTAEETREVHALARASRVAANTLVAAAWALWLARRSGHDDVSFGVTVAGRDAGVPDVERLVGLTINNLPLRARVAPGESLGAWLATVHEGLAEMQSFAHTPLERVQEWSGVPWRARLFETLLVFQHDDAEELTRSWLGDAVRTELVHVPTRTAYPLSVIVAGSDALDLRVTYDARYFDDASAREMAEGLRHALLAMVSAPGATVDALRAALPAPAAAAHEHGVGGARAYVEPRTATEAVVAALWGEVLGVERVGAEDDFFALGGYSLVATQIVSRVRSTLQVEAPVRLLFQHPTVAAFAAALTARERKPGQLERVAQVVRRVLAMTPDELRRAGASRVAST</sequence>
<dbReference type="FunFam" id="3.40.50.980:FF:000001">
    <property type="entry name" value="Non-ribosomal peptide synthetase"/>
    <property type="match status" value="1"/>
</dbReference>
<feature type="domain" description="Carrier" evidence="7">
    <location>
        <begin position="999"/>
        <end position="1073"/>
    </location>
</feature>
<evidence type="ECO:0000256" key="3">
    <source>
        <dbReference type="ARBA" id="ARBA00022450"/>
    </source>
</evidence>
<dbReference type="InParanoid" id="W0RSC1"/>
<dbReference type="SMART" id="SM00823">
    <property type="entry name" value="PKS_PP"/>
    <property type="match status" value="2"/>
</dbReference>
<dbReference type="Pfam" id="PF00668">
    <property type="entry name" value="Condensation"/>
    <property type="match status" value="3"/>
</dbReference>